<comment type="caution">
    <text evidence="8">The sequence shown here is derived from an EMBL/GenBank/DDBJ whole genome shotgun (WGS) entry which is preliminary data.</text>
</comment>
<name>A0AAJ1UAP1_9RHOB</name>
<dbReference type="GO" id="GO:0005886">
    <property type="term" value="C:plasma membrane"/>
    <property type="evidence" value="ECO:0007669"/>
    <property type="project" value="UniProtKB-SubCell"/>
</dbReference>
<dbReference type="AlphaFoldDB" id="A0AAJ1UAP1"/>
<evidence type="ECO:0000256" key="4">
    <source>
        <dbReference type="ARBA" id="ARBA00022989"/>
    </source>
</evidence>
<evidence type="ECO:0000313" key="9">
    <source>
        <dbReference type="Proteomes" id="UP001227162"/>
    </source>
</evidence>
<keyword evidence="9" id="KW-1185">Reference proteome</keyword>
<dbReference type="Proteomes" id="UP001227162">
    <property type="component" value="Unassembled WGS sequence"/>
</dbReference>
<evidence type="ECO:0000256" key="3">
    <source>
        <dbReference type="ARBA" id="ARBA00022692"/>
    </source>
</evidence>
<proteinExistence type="predicted"/>
<evidence type="ECO:0000256" key="5">
    <source>
        <dbReference type="ARBA" id="ARBA00023136"/>
    </source>
</evidence>
<sequence>MEMNMFQLSGIGGLLLFILDVYAIINIVNSGASTGSKVIWTLAVVFLPFLGFIAWLIFGPRSASRHA</sequence>
<reference evidence="8" key="1">
    <citation type="submission" date="2022-07" db="EMBL/GenBank/DDBJ databases">
        <authorList>
            <person name="Otstavnykh N."/>
            <person name="Isaeva M."/>
            <person name="Bystritskaya E."/>
        </authorList>
    </citation>
    <scope>NUCLEOTIDE SEQUENCE</scope>
    <source>
        <strain evidence="8">10Alg 79</strain>
    </source>
</reference>
<keyword evidence="2" id="KW-1003">Cell membrane</keyword>
<dbReference type="RefSeq" id="WP_317626571.1">
    <property type="nucleotide sequence ID" value="NZ_JANFFA010000003.1"/>
</dbReference>
<feature type="domain" description="Cardiolipin synthase N-terminal" evidence="7">
    <location>
        <begin position="18"/>
        <end position="60"/>
    </location>
</feature>
<evidence type="ECO:0000256" key="2">
    <source>
        <dbReference type="ARBA" id="ARBA00022475"/>
    </source>
</evidence>
<dbReference type="InterPro" id="IPR027379">
    <property type="entry name" value="CLS_N"/>
</dbReference>
<protein>
    <submittedName>
        <fullName evidence="8">PLD nuclease N-terminal domain-containing protein</fullName>
    </submittedName>
</protein>
<evidence type="ECO:0000313" key="8">
    <source>
        <dbReference type="EMBL" id="MDQ2094965.1"/>
    </source>
</evidence>
<evidence type="ECO:0000256" key="6">
    <source>
        <dbReference type="SAM" id="Phobius"/>
    </source>
</evidence>
<reference evidence="8" key="2">
    <citation type="submission" date="2023-04" db="EMBL/GenBank/DDBJ databases">
        <title>'Rhodoalgimonas zhirmunskyi' gen. nov., isolated from a red alga.</title>
        <authorList>
            <person name="Nedashkovskaya O.I."/>
            <person name="Otstavnykh N.Y."/>
            <person name="Bystritskaya E.P."/>
            <person name="Balabanova L.A."/>
            <person name="Isaeva M.P."/>
        </authorList>
    </citation>
    <scope>NUCLEOTIDE SEQUENCE</scope>
    <source>
        <strain evidence="8">10Alg 79</strain>
    </source>
</reference>
<keyword evidence="3 6" id="KW-0812">Transmembrane</keyword>
<evidence type="ECO:0000259" key="7">
    <source>
        <dbReference type="Pfam" id="PF13396"/>
    </source>
</evidence>
<organism evidence="8 9">
    <name type="scientific">Rhodalgimonas zhirmunskyi</name>
    <dbReference type="NCBI Taxonomy" id="2964767"/>
    <lineage>
        <taxon>Bacteria</taxon>
        <taxon>Pseudomonadati</taxon>
        <taxon>Pseudomonadota</taxon>
        <taxon>Alphaproteobacteria</taxon>
        <taxon>Rhodobacterales</taxon>
        <taxon>Roseobacteraceae</taxon>
        <taxon>Rhodalgimonas</taxon>
    </lineage>
</organism>
<dbReference type="Pfam" id="PF13396">
    <property type="entry name" value="PLDc_N"/>
    <property type="match status" value="1"/>
</dbReference>
<gene>
    <name evidence="8" type="ORF">NOI20_12655</name>
</gene>
<keyword evidence="4 6" id="KW-1133">Transmembrane helix</keyword>
<comment type="subcellular location">
    <subcellularLocation>
        <location evidence="1">Cell membrane</location>
        <topology evidence="1">Multi-pass membrane protein</topology>
    </subcellularLocation>
</comment>
<keyword evidence="5 6" id="KW-0472">Membrane</keyword>
<feature type="transmembrane region" description="Helical" evidence="6">
    <location>
        <begin position="39"/>
        <end position="58"/>
    </location>
</feature>
<accession>A0AAJ1UAP1</accession>
<dbReference type="EMBL" id="JANFFA010000003">
    <property type="protein sequence ID" value="MDQ2094965.1"/>
    <property type="molecule type" value="Genomic_DNA"/>
</dbReference>
<evidence type="ECO:0000256" key="1">
    <source>
        <dbReference type="ARBA" id="ARBA00004651"/>
    </source>
</evidence>